<reference evidence="6" key="1">
    <citation type="journal article" date="2019" name="Int. J. Syst. Evol. Microbiol.">
        <title>The Global Catalogue of Microorganisms (GCM) 10K type strain sequencing project: providing services to taxonomists for standard genome sequencing and annotation.</title>
        <authorList>
            <consortium name="The Broad Institute Genomics Platform"/>
            <consortium name="The Broad Institute Genome Sequencing Center for Infectious Disease"/>
            <person name="Wu L."/>
            <person name="Ma J."/>
        </authorList>
    </citation>
    <scope>NUCLEOTIDE SEQUENCE [LARGE SCALE GENOMIC DNA]</scope>
    <source>
        <strain evidence="6">TISTR 1827</strain>
    </source>
</reference>
<evidence type="ECO:0000256" key="3">
    <source>
        <dbReference type="ARBA" id="ARBA00023270"/>
    </source>
</evidence>
<keyword evidence="6" id="KW-1185">Reference proteome</keyword>
<dbReference type="PROSITE" id="PS00666">
    <property type="entry name" value="DHDPS_2"/>
    <property type="match status" value="1"/>
</dbReference>
<comment type="similarity">
    <text evidence="1 4">Belongs to the DapA family.</text>
</comment>
<dbReference type="InterPro" id="IPR002220">
    <property type="entry name" value="DapA-like"/>
</dbReference>
<evidence type="ECO:0000256" key="2">
    <source>
        <dbReference type="ARBA" id="ARBA00023239"/>
    </source>
</evidence>
<dbReference type="InterPro" id="IPR013785">
    <property type="entry name" value="Aldolase_TIM"/>
</dbReference>
<dbReference type="PRINTS" id="PR00146">
    <property type="entry name" value="DHPICSNTHASE"/>
</dbReference>
<sequence length="283" mass="31526">MITPFSQDDALDETSIHRMVRYYEENKVPALLVSGSTGEQHSLTVDERIHLYRAVKDASPAGMPLYAGVAAVRTRDAVRLAKEAEQAGLSAIMLGFPPYVRPNQREAVLYVQAVCSATPLPIMLYNNPLRTGFNLEIDTLIRIVQQYPQVVALKEAGNPDTVNRIKTELGADFQVLSGLDLTIVDYFEKGYDGLTSVAGNLFPLEINSIVQLLRNGRKTEAEQELMKLRPSLELLGEIGWIRVIRHFFSRQGLIAGNYREPLTPLTAEEQISVNGIQILSNHH</sequence>
<dbReference type="InterPro" id="IPR020625">
    <property type="entry name" value="Schiff_base-form_aldolases_AS"/>
</dbReference>
<keyword evidence="2 4" id="KW-0456">Lyase</keyword>
<organism evidence="5 6">
    <name type="scientific">Paenibacillus thailandensis</name>
    <dbReference type="NCBI Taxonomy" id="393250"/>
    <lineage>
        <taxon>Bacteria</taxon>
        <taxon>Bacillati</taxon>
        <taxon>Bacillota</taxon>
        <taxon>Bacilli</taxon>
        <taxon>Bacillales</taxon>
        <taxon>Paenibacillaceae</taxon>
        <taxon>Paenibacillus</taxon>
    </lineage>
</organism>
<comment type="caution">
    <text evidence="5">The sequence shown here is derived from an EMBL/GenBank/DDBJ whole genome shotgun (WGS) entry which is preliminary data.</text>
</comment>
<dbReference type="Proteomes" id="UP001597493">
    <property type="component" value="Unassembled WGS sequence"/>
</dbReference>
<dbReference type="Pfam" id="PF00701">
    <property type="entry name" value="DHDPS"/>
    <property type="match status" value="1"/>
</dbReference>
<dbReference type="CDD" id="cd00408">
    <property type="entry name" value="DHDPS-like"/>
    <property type="match status" value="1"/>
</dbReference>
<protein>
    <submittedName>
        <fullName evidence="5">Dihydrodipicolinate synthase family protein</fullName>
    </submittedName>
</protein>
<gene>
    <name evidence="5" type="ORF">ACFSW5_15995</name>
</gene>
<name>A0ABW5QZ99_9BACL</name>
<evidence type="ECO:0000313" key="6">
    <source>
        <dbReference type="Proteomes" id="UP001597493"/>
    </source>
</evidence>
<evidence type="ECO:0000256" key="1">
    <source>
        <dbReference type="ARBA" id="ARBA00007592"/>
    </source>
</evidence>
<dbReference type="PIRSF" id="PIRSF001365">
    <property type="entry name" value="DHDPS"/>
    <property type="match status" value="1"/>
</dbReference>
<dbReference type="Gene3D" id="3.20.20.70">
    <property type="entry name" value="Aldolase class I"/>
    <property type="match status" value="1"/>
</dbReference>
<dbReference type="EMBL" id="JBHUMY010000016">
    <property type="protein sequence ID" value="MFD2661756.1"/>
    <property type="molecule type" value="Genomic_DNA"/>
</dbReference>
<proteinExistence type="inferred from homology"/>
<dbReference type="SMART" id="SM01130">
    <property type="entry name" value="DHDPS"/>
    <property type="match status" value="1"/>
</dbReference>
<dbReference type="RefSeq" id="WP_379275001.1">
    <property type="nucleotide sequence ID" value="NZ_JBHUGT010000012.1"/>
</dbReference>
<dbReference type="PANTHER" id="PTHR12128:SF66">
    <property type="entry name" value="4-HYDROXY-2-OXOGLUTARATE ALDOLASE, MITOCHONDRIAL"/>
    <property type="match status" value="1"/>
</dbReference>
<accession>A0ABW5QZ99</accession>
<evidence type="ECO:0000256" key="4">
    <source>
        <dbReference type="PIRNR" id="PIRNR001365"/>
    </source>
</evidence>
<evidence type="ECO:0000313" key="5">
    <source>
        <dbReference type="EMBL" id="MFD2661756.1"/>
    </source>
</evidence>
<dbReference type="SUPFAM" id="SSF51569">
    <property type="entry name" value="Aldolase"/>
    <property type="match status" value="1"/>
</dbReference>
<keyword evidence="3" id="KW-0704">Schiff base</keyword>
<dbReference type="PANTHER" id="PTHR12128">
    <property type="entry name" value="DIHYDRODIPICOLINATE SYNTHASE"/>
    <property type="match status" value="1"/>
</dbReference>